<dbReference type="EMBL" id="QRDZ01000053">
    <property type="protein sequence ID" value="RED52929.1"/>
    <property type="molecule type" value="Genomic_DNA"/>
</dbReference>
<sequence length="520" mass="59338">MTTIVYLPLDERPCNALFPAQIAAMTDVRFVVPPVSALGNKKQAANHERIAEWLLKETEGADYAILSIDMLVYGGIVPSRLHRLDEQECLRRLAVLKNLKSANPRLRIYGFNLITRAPAYNSSEEEPDYYAEHGADLHKYGWLSDKMERETLTPEETEEWSRLQTRLPHDALHDLLDRRRTNAALNEAAVRYAQQGTIDFLIIPLDDNSRYGFTALEQRKLLHSVEANRLMDRVHIYPGADEIGCTLFTRVFCEIKQYRPEVFVRYSSIHGPAVIPKYEDRSLGESIKCHLTAAGACIGDSSADADVVLMVHSAAIGQHEMAETGIPFGERHRTYFSEINYREFAQAIRMYSSKNKLIALADVAVCNGADTVLMNLLEDSGLLPALSAYAAWNTSGNSLGTVIAHAIVASYYRKEEQAPERKSLEREFLLCRLIEDWGYQSLVRGDIVANDLPELGGEYFSIDHIREQVYELIRTKLDEFIRNRLADFQLDRYRLTEIRLPWNRMFELDFKLQRIEAEEG</sequence>
<dbReference type="InterPro" id="IPR025394">
    <property type="entry name" value="DUF4127"/>
</dbReference>
<dbReference type="RefSeq" id="WP_116065648.1">
    <property type="nucleotide sequence ID" value="NZ_QRDZ01000053.1"/>
</dbReference>
<comment type="caution">
    <text evidence="1">The sequence shown here is derived from an EMBL/GenBank/DDBJ whole genome shotgun (WGS) entry which is preliminary data.</text>
</comment>
<dbReference type="Pfam" id="PF13552">
    <property type="entry name" value="DUF4127"/>
    <property type="match status" value="1"/>
</dbReference>
<evidence type="ECO:0000313" key="2">
    <source>
        <dbReference type="Proteomes" id="UP000256977"/>
    </source>
</evidence>
<accession>A0A3D9HU11</accession>
<dbReference type="Proteomes" id="UP000256977">
    <property type="component" value="Unassembled WGS sequence"/>
</dbReference>
<proteinExistence type="predicted"/>
<keyword evidence="2" id="KW-1185">Reference proteome</keyword>
<dbReference type="AlphaFoldDB" id="A0A3D9HU11"/>
<dbReference type="OrthoDB" id="9789552at2"/>
<organism evidence="1 2">
    <name type="scientific">Cohnella phaseoli</name>
    <dbReference type="NCBI Taxonomy" id="456490"/>
    <lineage>
        <taxon>Bacteria</taxon>
        <taxon>Bacillati</taxon>
        <taxon>Bacillota</taxon>
        <taxon>Bacilli</taxon>
        <taxon>Bacillales</taxon>
        <taxon>Paenibacillaceae</taxon>
        <taxon>Cohnella</taxon>
    </lineage>
</organism>
<name>A0A3D9HU11_9BACL</name>
<evidence type="ECO:0000313" key="1">
    <source>
        <dbReference type="EMBL" id="RED52929.1"/>
    </source>
</evidence>
<reference evidence="1 2" key="1">
    <citation type="submission" date="2018-07" db="EMBL/GenBank/DDBJ databases">
        <title>Genomic Encyclopedia of Type Strains, Phase III (KMG-III): the genomes of soil and plant-associated and newly described type strains.</title>
        <authorList>
            <person name="Whitman W."/>
        </authorList>
    </citation>
    <scope>NUCLEOTIDE SEQUENCE [LARGE SCALE GENOMIC DNA]</scope>
    <source>
        <strain evidence="1 2">CECT 7287</strain>
    </source>
</reference>
<protein>
    <submittedName>
        <fullName evidence="1">Uncharacterized protein DUF4127</fullName>
    </submittedName>
</protein>
<gene>
    <name evidence="1" type="ORF">DFP98_15319</name>
</gene>